<evidence type="ECO:0000313" key="7">
    <source>
        <dbReference type="Proteomes" id="UP000320209"/>
    </source>
</evidence>
<feature type="region of interest" description="Disordered" evidence="3">
    <location>
        <begin position="224"/>
        <end position="260"/>
    </location>
</feature>
<feature type="domain" description="Peptidoglycan recognition protein family" evidence="5">
    <location>
        <begin position="273"/>
        <end position="412"/>
    </location>
</feature>
<dbReference type="InterPro" id="IPR036505">
    <property type="entry name" value="Amidase/PGRP_sf"/>
</dbReference>
<dbReference type="InterPro" id="IPR028994">
    <property type="entry name" value="Integrin_alpha_N"/>
</dbReference>
<dbReference type="SMART" id="SM00701">
    <property type="entry name" value="PGRP"/>
    <property type="match status" value="1"/>
</dbReference>
<dbReference type="InterPro" id="IPR015510">
    <property type="entry name" value="PGRP"/>
</dbReference>
<dbReference type="EMBL" id="VFOV01000001">
    <property type="protein sequence ID" value="TQL67285.1"/>
    <property type="molecule type" value="Genomic_DNA"/>
</dbReference>
<evidence type="ECO:0000313" key="6">
    <source>
        <dbReference type="EMBL" id="TQL67285.1"/>
    </source>
</evidence>
<dbReference type="Gene3D" id="3.40.80.10">
    <property type="entry name" value="Peptidoglycan recognition protein-like"/>
    <property type="match status" value="1"/>
</dbReference>
<name>A0A543A3W7_9ACTN</name>
<comment type="caution">
    <text evidence="6">The sequence shown here is derived from an EMBL/GenBank/DDBJ whole genome shotgun (WGS) entry which is preliminary data.</text>
</comment>
<reference evidence="6 7" key="1">
    <citation type="submission" date="2019-06" db="EMBL/GenBank/DDBJ databases">
        <title>Sequencing the genomes of 1000 actinobacteria strains.</title>
        <authorList>
            <person name="Klenk H.-P."/>
        </authorList>
    </citation>
    <scope>NUCLEOTIDE SEQUENCE [LARGE SCALE GENOMIC DNA]</scope>
    <source>
        <strain evidence="6 7">DSM 25218</strain>
    </source>
</reference>
<feature type="region of interest" description="Disordered" evidence="3">
    <location>
        <begin position="88"/>
        <end position="126"/>
    </location>
</feature>
<evidence type="ECO:0000256" key="4">
    <source>
        <dbReference type="SAM" id="Phobius"/>
    </source>
</evidence>
<dbReference type="GO" id="GO:0009253">
    <property type="term" value="P:peptidoglycan catabolic process"/>
    <property type="evidence" value="ECO:0007669"/>
    <property type="project" value="InterPro"/>
</dbReference>
<keyword evidence="7" id="KW-1185">Reference proteome</keyword>
<dbReference type="SUPFAM" id="SSF69318">
    <property type="entry name" value="Integrin alpha N-terminal domain"/>
    <property type="match status" value="1"/>
</dbReference>
<dbReference type="InterPro" id="IPR002502">
    <property type="entry name" value="Amidase_domain"/>
</dbReference>
<feature type="transmembrane region" description="Helical" evidence="4">
    <location>
        <begin position="28"/>
        <end position="45"/>
    </location>
</feature>
<organism evidence="6 7">
    <name type="scientific">Nocardioides albertanoniae</name>
    <dbReference type="NCBI Taxonomy" id="1175486"/>
    <lineage>
        <taxon>Bacteria</taxon>
        <taxon>Bacillati</taxon>
        <taxon>Actinomycetota</taxon>
        <taxon>Actinomycetes</taxon>
        <taxon>Propionibacteriales</taxon>
        <taxon>Nocardioidaceae</taxon>
        <taxon>Nocardioides</taxon>
    </lineage>
</organism>
<dbReference type="PANTHER" id="PTHR11022:SF41">
    <property type="entry name" value="PEPTIDOGLYCAN-RECOGNITION PROTEIN LC-RELATED"/>
    <property type="match status" value="1"/>
</dbReference>
<dbReference type="SUPFAM" id="SSF55846">
    <property type="entry name" value="N-acetylmuramoyl-L-alanine amidase-like"/>
    <property type="match status" value="1"/>
</dbReference>
<dbReference type="Pfam" id="PF01510">
    <property type="entry name" value="Amidase_2"/>
    <property type="match status" value="1"/>
</dbReference>
<evidence type="ECO:0000256" key="2">
    <source>
        <dbReference type="ARBA" id="ARBA00022729"/>
    </source>
</evidence>
<dbReference type="InterPro" id="IPR013517">
    <property type="entry name" value="FG-GAP"/>
</dbReference>
<dbReference type="GO" id="GO:0008270">
    <property type="term" value="F:zinc ion binding"/>
    <property type="evidence" value="ECO:0007669"/>
    <property type="project" value="InterPro"/>
</dbReference>
<dbReference type="InterPro" id="IPR006619">
    <property type="entry name" value="PGRP_domain_met/bac"/>
</dbReference>
<dbReference type="GO" id="GO:0008745">
    <property type="term" value="F:N-acetylmuramoyl-L-alanine amidase activity"/>
    <property type="evidence" value="ECO:0007669"/>
    <property type="project" value="InterPro"/>
</dbReference>
<dbReference type="Pfam" id="PF13517">
    <property type="entry name" value="FG-GAP_3"/>
    <property type="match status" value="1"/>
</dbReference>
<dbReference type="Proteomes" id="UP000320209">
    <property type="component" value="Unassembled WGS sequence"/>
</dbReference>
<dbReference type="PANTHER" id="PTHR11022">
    <property type="entry name" value="PEPTIDOGLYCAN RECOGNITION PROTEIN"/>
    <property type="match status" value="1"/>
</dbReference>
<keyword evidence="2" id="KW-0732">Signal</keyword>
<evidence type="ECO:0000259" key="5">
    <source>
        <dbReference type="SMART" id="SM00701"/>
    </source>
</evidence>
<dbReference type="RefSeq" id="WP_141779404.1">
    <property type="nucleotide sequence ID" value="NZ_VFOV01000001.1"/>
</dbReference>
<gene>
    <name evidence="6" type="ORF">FB381_1159</name>
</gene>
<dbReference type="CDD" id="cd06583">
    <property type="entry name" value="PGRP"/>
    <property type="match status" value="1"/>
</dbReference>
<evidence type="ECO:0000256" key="3">
    <source>
        <dbReference type="SAM" id="MobiDB-lite"/>
    </source>
</evidence>
<evidence type="ECO:0000256" key="1">
    <source>
        <dbReference type="ARBA" id="ARBA00007553"/>
    </source>
</evidence>
<keyword evidence="4" id="KW-0472">Membrane</keyword>
<sequence>MSWQQVGQPGTGDAQRARSRYVASTQQLLVIGVVMAALVPASAIVDLKVVRPGDVPSAGAEAALPSAAQVPADTVEAHLNEISLTEPLARGHESGHGVRGRVTAEAKTTASRDASRTSLTSDPQPVDGFGTVGLTWAPGATVPESGVAADVRTLKDGAWSGWQALDVHLDDHAPDPGTAEHDGSRPGTMEAILGEVDQVQARLRLTDAQVPADLRLAVITPGRAAASHDESPEIVTGTGDVPEPAEGAAKPHSDAGEAGAEATLSAAAYTPKPSIYSRRQWGADESVRESGPPDYGTIHGGFVHHTVNTNSYSQAQVPGIIRSIYTYHVKSRGWRDIGYNFLLDKFGRIWEGRYGGVDRPVVGAHTGGYNSDAFGASAIGNFETTSPPTALVNAFGTLFAWKLSLHGVRGNKGSTRIGDRTFSHAIMGHRDAGSTACPGRYLYAKLSTIRSQAGSKQNSWASRELQSQVSGSAYPDLVARRASDKRIFVLPTDGQARFGRSLATNLTAASSTTLMNGGDWDRDGDGDILFRHADGTIRVNRGDGTQTFAPGVVIGSGFDRVSMIDVVSDVTGDGRPDIMGRHPNGEIRIWPGRGTSTLGASYRMGSGISGVTLQVGMGRWYNDDGAPESIFKVGSTLRVYKTNGPGGLVSSSATNLDTTPFDFIVGVKDLRGASSGSDQLLRRISDGMWFGYEHNQGGGWDRKTQMGVVRGYDQVG</sequence>
<comment type="similarity">
    <text evidence="1">Belongs to the N-acetylmuramoyl-L-alanine amidase 2 family.</text>
</comment>
<protein>
    <submittedName>
        <fullName evidence="6">N-acetylmuramoyl-L-alanine amidase</fullName>
    </submittedName>
</protein>
<accession>A0A543A3W7</accession>
<dbReference type="AlphaFoldDB" id="A0A543A3W7"/>
<keyword evidence="4" id="KW-0812">Transmembrane</keyword>
<feature type="compositionally biased region" description="Polar residues" evidence="3">
    <location>
        <begin position="106"/>
        <end position="123"/>
    </location>
</feature>
<dbReference type="OrthoDB" id="514320at2"/>
<keyword evidence="4" id="KW-1133">Transmembrane helix</keyword>
<proteinExistence type="inferred from homology"/>